<organism evidence="1 2">
    <name type="scientific">Tanacetum coccineum</name>
    <dbReference type="NCBI Taxonomy" id="301880"/>
    <lineage>
        <taxon>Eukaryota</taxon>
        <taxon>Viridiplantae</taxon>
        <taxon>Streptophyta</taxon>
        <taxon>Embryophyta</taxon>
        <taxon>Tracheophyta</taxon>
        <taxon>Spermatophyta</taxon>
        <taxon>Magnoliopsida</taxon>
        <taxon>eudicotyledons</taxon>
        <taxon>Gunneridae</taxon>
        <taxon>Pentapetalae</taxon>
        <taxon>asterids</taxon>
        <taxon>campanulids</taxon>
        <taxon>Asterales</taxon>
        <taxon>Asteraceae</taxon>
        <taxon>Asteroideae</taxon>
        <taxon>Anthemideae</taxon>
        <taxon>Anthemidinae</taxon>
        <taxon>Tanacetum</taxon>
    </lineage>
</organism>
<comment type="caution">
    <text evidence="1">The sequence shown here is derived from an EMBL/GenBank/DDBJ whole genome shotgun (WGS) entry which is preliminary data.</text>
</comment>
<gene>
    <name evidence="1" type="ORF">Tco_0908000</name>
</gene>
<evidence type="ECO:0000313" key="2">
    <source>
        <dbReference type="Proteomes" id="UP001151760"/>
    </source>
</evidence>
<dbReference type="EMBL" id="BQNB010014402">
    <property type="protein sequence ID" value="GJT27725.1"/>
    <property type="molecule type" value="Genomic_DNA"/>
</dbReference>
<reference evidence="1" key="1">
    <citation type="journal article" date="2022" name="Int. J. Mol. Sci.">
        <title>Draft Genome of Tanacetum Coccineum: Genomic Comparison of Closely Related Tanacetum-Family Plants.</title>
        <authorList>
            <person name="Yamashiro T."/>
            <person name="Shiraishi A."/>
            <person name="Nakayama K."/>
            <person name="Satake H."/>
        </authorList>
    </citation>
    <scope>NUCLEOTIDE SEQUENCE</scope>
</reference>
<protein>
    <submittedName>
        <fullName evidence="1">Uncharacterized protein</fullName>
    </submittedName>
</protein>
<name>A0ABQ5CL33_9ASTR</name>
<evidence type="ECO:0000313" key="1">
    <source>
        <dbReference type="EMBL" id="GJT27725.1"/>
    </source>
</evidence>
<reference evidence="1" key="2">
    <citation type="submission" date="2022-01" db="EMBL/GenBank/DDBJ databases">
        <authorList>
            <person name="Yamashiro T."/>
            <person name="Shiraishi A."/>
            <person name="Satake H."/>
            <person name="Nakayama K."/>
        </authorList>
    </citation>
    <scope>NUCLEOTIDE SEQUENCE</scope>
</reference>
<accession>A0ABQ5CL33</accession>
<proteinExistence type="predicted"/>
<keyword evidence="2" id="KW-1185">Reference proteome</keyword>
<sequence length="192" mass="22313">MGWERLPALLQYSFLPAFLECIYLTFHKELAKLEEVSLQEAIPLNFFLEEVNFVEKYHQSFDCSKVPAHRISIVDIEKSHEDPHNEYNKDIVVVNLVKFVENYCQSFDCNTVPAHRISIINIEKSHEDPHSEYNKDIVVENLVMFVKNYCQSFDCNTVPAHRQAGLVVDNRNHNEHRFHITHKNTSGVVEGG</sequence>
<dbReference type="Proteomes" id="UP001151760">
    <property type="component" value="Unassembled WGS sequence"/>
</dbReference>